<accession>A0A6J6YU89</accession>
<feature type="domain" description="Amidohydrolase-related" evidence="2">
    <location>
        <begin position="129"/>
        <end position="379"/>
    </location>
</feature>
<dbReference type="EMBL" id="CAFABA010000001">
    <property type="protein sequence ID" value="CAB4811833.1"/>
    <property type="molecule type" value="Genomic_DNA"/>
</dbReference>
<reference evidence="4" key="1">
    <citation type="submission" date="2020-05" db="EMBL/GenBank/DDBJ databases">
        <authorList>
            <person name="Chiriac C."/>
            <person name="Salcher M."/>
            <person name="Ghai R."/>
            <person name="Kavagutti S V."/>
        </authorList>
    </citation>
    <scope>NUCLEOTIDE SEQUENCE</scope>
</reference>
<name>A0A6J6YU89_9ZZZZ</name>
<evidence type="ECO:0000313" key="5">
    <source>
        <dbReference type="EMBL" id="CAB4899127.1"/>
    </source>
</evidence>
<protein>
    <submittedName>
        <fullName evidence="4">Unannotated protein</fullName>
    </submittedName>
</protein>
<evidence type="ECO:0000256" key="1">
    <source>
        <dbReference type="ARBA" id="ARBA00023239"/>
    </source>
</evidence>
<organism evidence="4">
    <name type="scientific">freshwater metagenome</name>
    <dbReference type="NCBI Taxonomy" id="449393"/>
    <lineage>
        <taxon>unclassified sequences</taxon>
        <taxon>metagenomes</taxon>
        <taxon>ecological metagenomes</taxon>
    </lineage>
</organism>
<dbReference type="GO" id="GO:0019748">
    <property type="term" value="P:secondary metabolic process"/>
    <property type="evidence" value="ECO:0007669"/>
    <property type="project" value="TreeGrafter"/>
</dbReference>
<dbReference type="InterPro" id="IPR032465">
    <property type="entry name" value="ACMSD"/>
</dbReference>
<dbReference type="PANTHER" id="PTHR21240">
    <property type="entry name" value="2-AMINO-3-CARBOXYLMUCONATE-6-SEMIALDEHYDE DECARBOXYLASE"/>
    <property type="match status" value="1"/>
</dbReference>
<dbReference type="GO" id="GO:0016787">
    <property type="term" value="F:hydrolase activity"/>
    <property type="evidence" value="ECO:0007669"/>
    <property type="project" value="InterPro"/>
</dbReference>
<evidence type="ECO:0000313" key="3">
    <source>
        <dbReference type="EMBL" id="CAB4747354.1"/>
    </source>
</evidence>
<dbReference type="InterPro" id="IPR006680">
    <property type="entry name" value="Amidohydro-rel"/>
</dbReference>
<dbReference type="InterPro" id="IPR032466">
    <property type="entry name" value="Metal_Hydrolase"/>
</dbReference>
<evidence type="ECO:0000259" key="2">
    <source>
        <dbReference type="Pfam" id="PF04909"/>
    </source>
</evidence>
<proteinExistence type="predicted"/>
<keyword evidence="1" id="KW-0456">Lyase</keyword>
<dbReference type="SUPFAM" id="SSF51556">
    <property type="entry name" value="Metallo-dependent hydrolases"/>
    <property type="match status" value="1"/>
</dbReference>
<evidence type="ECO:0000313" key="4">
    <source>
        <dbReference type="EMBL" id="CAB4811833.1"/>
    </source>
</evidence>
<sequence>MTITTPSGTTRIISADCHICEPPHVFENVPAAFLDRTPKMVRGLDGGDGWSFDGAPPKRTFGIEATAGQAAGNLKISGLRFDEIMPGNYNGAAHLADMDMDGIDVSVVYPSSAIFTYVDPDRDLALACMRSYNDWMLQEFAGDAAGRIVGLPMLPVDDGMDVCVAEFERCQALGAKAMFVPGFPVQPYNSPYFDPLYARAAETGIPLTFHRTFGGKPQDADFDEVINQQITTAGTVYRFFAAIKPFTYMVMSGVFARHPELKFVGAEVNFGWLPFWAQTMEQNFDIRSAFVDEKSVGTQMRPTDHLGRNLFVTVLDDYVGFGLIEKFPYLADTAMYSSDYPHSVTLWPNSRTHIEKLSQGVDPVAVEKILSGNAARVYGV</sequence>
<dbReference type="GO" id="GO:0016831">
    <property type="term" value="F:carboxy-lyase activity"/>
    <property type="evidence" value="ECO:0007669"/>
    <property type="project" value="InterPro"/>
</dbReference>
<dbReference type="PANTHER" id="PTHR21240:SF28">
    <property type="entry name" value="ISO-OROTATE DECARBOXYLASE (EUROFUNG)"/>
    <property type="match status" value="1"/>
</dbReference>
<gene>
    <name evidence="3" type="ORF">UFOPK2754_01594</name>
    <name evidence="4" type="ORF">UFOPK3139_00039</name>
    <name evidence="5" type="ORF">UFOPK3543_00758</name>
    <name evidence="6" type="ORF">UFOPK3967_01250</name>
</gene>
<dbReference type="Gene3D" id="3.20.20.140">
    <property type="entry name" value="Metal-dependent hydrolases"/>
    <property type="match status" value="1"/>
</dbReference>
<dbReference type="EMBL" id="CAEZYR010000054">
    <property type="protein sequence ID" value="CAB4747354.1"/>
    <property type="molecule type" value="Genomic_DNA"/>
</dbReference>
<evidence type="ECO:0000313" key="6">
    <source>
        <dbReference type="EMBL" id="CAB4994811.1"/>
    </source>
</evidence>
<dbReference type="EMBL" id="CAFBOS010000065">
    <property type="protein sequence ID" value="CAB4994811.1"/>
    <property type="molecule type" value="Genomic_DNA"/>
</dbReference>
<dbReference type="Pfam" id="PF04909">
    <property type="entry name" value="Amidohydro_2"/>
    <property type="match status" value="1"/>
</dbReference>
<dbReference type="EMBL" id="CAFBMH010000018">
    <property type="protein sequence ID" value="CAB4899127.1"/>
    <property type="molecule type" value="Genomic_DNA"/>
</dbReference>
<dbReference type="AlphaFoldDB" id="A0A6J6YU89"/>
<dbReference type="GO" id="GO:0005737">
    <property type="term" value="C:cytoplasm"/>
    <property type="evidence" value="ECO:0007669"/>
    <property type="project" value="TreeGrafter"/>
</dbReference>